<dbReference type="Proteomes" id="UP000291088">
    <property type="component" value="Unassembled WGS sequence"/>
</dbReference>
<feature type="domain" description="Histidine kinase/HSP90-like ATPase" evidence="1">
    <location>
        <begin position="147"/>
        <end position="252"/>
    </location>
</feature>
<dbReference type="InterPro" id="IPR003594">
    <property type="entry name" value="HATPase_dom"/>
</dbReference>
<accession>A0A4Q2SZ28</accession>
<evidence type="ECO:0000313" key="4">
    <source>
        <dbReference type="Proteomes" id="UP000291088"/>
    </source>
</evidence>
<evidence type="ECO:0000259" key="2">
    <source>
        <dbReference type="Pfam" id="PF14213"/>
    </source>
</evidence>
<dbReference type="InterPro" id="IPR036890">
    <property type="entry name" value="HATPase_C_sf"/>
</dbReference>
<evidence type="ECO:0000259" key="1">
    <source>
        <dbReference type="Pfam" id="PF02518"/>
    </source>
</evidence>
<dbReference type="EMBL" id="SDVB01000253">
    <property type="protein sequence ID" value="RYC09874.1"/>
    <property type="molecule type" value="Genomic_DNA"/>
</dbReference>
<protein>
    <submittedName>
        <fullName evidence="3">DUF4325 domain-containing protein</fullName>
    </submittedName>
</protein>
<name>A0A4Q2SZ28_9HYPH</name>
<evidence type="ECO:0000313" key="3">
    <source>
        <dbReference type="EMBL" id="RYC09874.1"/>
    </source>
</evidence>
<comment type="caution">
    <text evidence="3">The sequence shown here is derived from an EMBL/GenBank/DDBJ whole genome shotgun (WGS) entry which is preliminary data.</text>
</comment>
<feature type="domain" description="DUF4325" evidence="2">
    <location>
        <begin position="333"/>
        <end position="395"/>
    </location>
</feature>
<organism evidence="3 4">
    <name type="scientific">Ciceribacter ferrooxidans</name>
    <dbReference type="NCBI Taxonomy" id="2509717"/>
    <lineage>
        <taxon>Bacteria</taxon>
        <taxon>Pseudomonadati</taxon>
        <taxon>Pseudomonadota</taxon>
        <taxon>Alphaproteobacteria</taxon>
        <taxon>Hyphomicrobiales</taxon>
        <taxon>Rhizobiaceae</taxon>
        <taxon>Ciceribacter</taxon>
    </lineage>
</organism>
<dbReference type="Pfam" id="PF02518">
    <property type="entry name" value="HATPase_c"/>
    <property type="match status" value="1"/>
</dbReference>
<dbReference type="OrthoDB" id="8265691at2"/>
<proteinExistence type="predicted"/>
<reference evidence="3 4" key="1">
    <citation type="submission" date="2019-01" db="EMBL/GenBank/DDBJ databases">
        <authorList>
            <person name="Deng T."/>
        </authorList>
    </citation>
    <scope>NUCLEOTIDE SEQUENCE [LARGE SCALE GENOMIC DNA]</scope>
    <source>
        <strain evidence="3 4">F8825</strain>
    </source>
</reference>
<keyword evidence="4" id="KW-1185">Reference proteome</keyword>
<dbReference type="RefSeq" id="WP_129333273.1">
    <property type="nucleotide sequence ID" value="NZ_SDVB01000253.1"/>
</dbReference>
<dbReference type="AlphaFoldDB" id="A0A4Q2SZ28"/>
<sequence>MGIVSSDGNNIHFEGEFGETDLQVAIAAIHNTLKSDQYRSIALDFAHVTKVMAPNIIPLCAHVRQLLHRGFDTFLTLPTEVKLARLFKNTGWAHLIDPIQFPEVAPARGNHSPALIYNTPDEQYAAVSRTIDIILGSSKGLNRGNLSALEWAINEITDNVLNHADSEIGGILQVTTRRDGTVVEVVVCDVGSGIPRTLRSAHREISSDLDALEHAIQEGVTRNSQTNQGNGLFGSSRIAELSGGQFRIHSGYATLKLDKSKGLHIRKNTVPFKGTLIACSINCEDSKILEQALYFRGKKYTPSYTYYDRIDDEETIDFVMRNETFSYGNRENAKPIRNRIYNILKNTNALVRVDMQDVEIVSSSFADEVFGKLSSEIGHDNFSRRVRIVQSNSTVAGLIARAIEQRKALDSNEAQASS</sequence>
<dbReference type="SUPFAM" id="SSF55874">
    <property type="entry name" value="ATPase domain of HSP90 chaperone/DNA topoisomerase II/histidine kinase"/>
    <property type="match status" value="1"/>
</dbReference>
<dbReference type="Pfam" id="PF14213">
    <property type="entry name" value="DUF4325"/>
    <property type="match status" value="1"/>
</dbReference>
<dbReference type="InterPro" id="IPR025474">
    <property type="entry name" value="DUF4325"/>
</dbReference>
<gene>
    <name evidence="3" type="ORF">EUU22_17465</name>
</gene>
<dbReference type="Gene3D" id="3.30.565.10">
    <property type="entry name" value="Histidine kinase-like ATPase, C-terminal domain"/>
    <property type="match status" value="1"/>
</dbReference>